<accession>A0A0P9DF39</accession>
<dbReference type="AlphaFoldDB" id="A0A0P9DF39"/>
<gene>
    <name evidence="1" type="ORF">SE17_04835</name>
</gene>
<protein>
    <submittedName>
        <fullName evidence="1">Uncharacterized protein</fullName>
    </submittedName>
</protein>
<evidence type="ECO:0000313" key="1">
    <source>
        <dbReference type="EMBL" id="KPV54254.1"/>
    </source>
</evidence>
<keyword evidence="2" id="KW-1185">Reference proteome</keyword>
<dbReference type="Proteomes" id="UP000050509">
    <property type="component" value="Unassembled WGS sequence"/>
</dbReference>
<sequence length="93" mass="10294">MPDEKHIEGSMYHIRVKGNLDSKWADWFEGFVLTSQDDGETVLRGTVADQAALHGVLDRLNGLGLPLLLVALLDQLHAGRRCPLCGQPIAFRE</sequence>
<reference evidence="1 2" key="1">
    <citation type="submission" date="2015-09" db="EMBL/GenBank/DDBJ databases">
        <title>Draft genome sequence of Kouleothrix aurantiaca JCM 19913.</title>
        <authorList>
            <person name="Hemp J."/>
        </authorList>
    </citation>
    <scope>NUCLEOTIDE SEQUENCE [LARGE SCALE GENOMIC DNA]</scope>
    <source>
        <strain evidence="1 2">COM-B</strain>
    </source>
</reference>
<name>A0A0P9DF39_9CHLR</name>
<comment type="caution">
    <text evidence="1">The sequence shown here is derived from an EMBL/GenBank/DDBJ whole genome shotgun (WGS) entry which is preliminary data.</text>
</comment>
<organism evidence="1 2">
    <name type="scientific">Kouleothrix aurantiaca</name>
    <dbReference type="NCBI Taxonomy" id="186479"/>
    <lineage>
        <taxon>Bacteria</taxon>
        <taxon>Bacillati</taxon>
        <taxon>Chloroflexota</taxon>
        <taxon>Chloroflexia</taxon>
        <taxon>Chloroflexales</taxon>
        <taxon>Roseiflexineae</taxon>
        <taxon>Roseiflexaceae</taxon>
        <taxon>Kouleothrix</taxon>
    </lineage>
</organism>
<dbReference type="EMBL" id="LJCR01000086">
    <property type="protein sequence ID" value="KPV54254.1"/>
    <property type="molecule type" value="Genomic_DNA"/>
</dbReference>
<evidence type="ECO:0000313" key="2">
    <source>
        <dbReference type="Proteomes" id="UP000050509"/>
    </source>
</evidence>
<proteinExistence type="predicted"/>